<protein>
    <submittedName>
        <fullName evidence="1">Uncharacterized protein</fullName>
    </submittedName>
</protein>
<proteinExistence type="predicted"/>
<dbReference type="EMBL" id="BAAAQK010000028">
    <property type="protein sequence ID" value="GAA1877857.1"/>
    <property type="molecule type" value="Genomic_DNA"/>
</dbReference>
<evidence type="ECO:0000313" key="1">
    <source>
        <dbReference type="EMBL" id="GAA1877857.1"/>
    </source>
</evidence>
<reference evidence="1 2" key="1">
    <citation type="journal article" date="2019" name="Int. J. Syst. Evol. Microbiol.">
        <title>The Global Catalogue of Microorganisms (GCM) 10K type strain sequencing project: providing services to taxonomists for standard genome sequencing and annotation.</title>
        <authorList>
            <consortium name="The Broad Institute Genomics Platform"/>
            <consortium name="The Broad Institute Genome Sequencing Center for Infectious Disease"/>
            <person name="Wu L."/>
            <person name="Ma J."/>
        </authorList>
    </citation>
    <scope>NUCLEOTIDE SEQUENCE [LARGE SCALE GENOMIC DNA]</scope>
    <source>
        <strain evidence="1 2">JCM 16009</strain>
    </source>
</reference>
<dbReference type="Proteomes" id="UP001500449">
    <property type="component" value="Unassembled WGS sequence"/>
</dbReference>
<sequence length="77" mass="8473">MLFENIAPVRDAIRRALTELDEPWLAGHVFQLSLCEGDIVFEIVANARIDADDVFERRISTGPQPANVRALRPGGAA</sequence>
<comment type="caution">
    <text evidence="1">The sequence shown here is derived from an EMBL/GenBank/DDBJ whole genome shotgun (WGS) entry which is preliminary data.</text>
</comment>
<evidence type="ECO:0000313" key="2">
    <source>
        <dbReference type="Proteomes" id="UP001500449"/>
    </source>
</evidence>
<keyword evidence="2" id="KW-1185">Reference proteome</keyword>
<accession>A0ABN2NP33</accession>
<name>A0ABN2NP33_9PSEU</name>
<gene>
    <name evidence="1" type="ORF">GCM10009836_69040</name>
</gene>
<dbReference type="RefSeq" id="WP_344427111.1">
    <property type="nucleotide sequence ID" value="NZ_BAAAQK010000028.1"/>
</dbReference>
<organism evidence="1 2">
    <name type="scientific">Pseudonocardia ailaonensis</name>
    <dbReference type="NCBI Taxonomy" id="367279"/>
    <lineage>
        <taxon>Bacteria</taxon>
        <taxon>Bacillati</taxon>
        <taxon>Actinomycetota</taxon>
        <taxon>Actinomycetes</taxon>
        <taxon>Pseudonocardiales</taxon>
        <taxon>Pseudonocardiaceae</taxon>
        <taxon>Pseudonocardia</taxon>
    </lineage>
</organism>